<keyword evidence="1" id="KW-1133">Transmembrane helix</keyword>
<protein>
    <submittedName>
        <fullName evidence="2">DUF2905 domain-containing protein</fullName>
    </submittedName>
</protein>
<comment type="caution">
    <text evidence="2">The sequence shown here is derived from an EMBL/GenBank/DDBJ whole genome shotgun (WGS) entry which is preliminary data.</text>
</comment>
<dbReference type="AlphaFoldDB" id="A0A7V3ZVC0"/>
<organism evidence="2">
    <name type="scientific">candidate division WOR-3 bacterium</name>
    <dbReference type="NCBI Taxonomy" id="2052148"/>
    <lineage>
        <taxon>Bacteria</taxon>
        <taxon>Bacteria division WOR-3</taxon>
    </lineage>
</organism>
<name>A0A7V3ZVC0_UNCW3</name>
<dbReference type="PANTHER" id="PTHR36443:SF1">
    <property type="entry name" value="BSR5223 PROTEIN"/>
    <property type="match status" value="1"/>
</dbReference>
<dbReference type="PANTHER" id="PTHR36443">
    <property type="entry name" value="BSR5223 PROTEIN"/>
    <property type="match status" value="1"/>
</dbReference>
<accession>A0A7V3ZVC0</accession>
<evidence type="ECO:0000256" key="1">
    <source>
        <dbReference type="SAM" id="Phobius"/>
    </source>
</evidence>
<dbReference type="InterPro" id="IPR021320">
    <property type="entry name" value="DUF2905"/>
</dbReference>
<evidence type="ECO:0000313" key="2">
    <source>
        <dbReference type="EMBL" id="HGK63635.1"/>
    </source>
</evidence>
<sequence length="74" mass="8847">MNRFFLAKIFLFLGIIFLIISLLIYFSPKLKLFTLPGDIIIKKENFVFYFPIVTSIILSLFFTFIFFLISLLRR</sequence>
<feature type="transmembrane region" description="Helical" evidence="1">
    <location>
        <begin position="46"/>
        <end position="72"/>
    </location>
</feature>
<gene>
    <name evidence="2" type="ORF">ENU74_03480</name>
</gene>
<dbReference type="EMBL" id="DTDR01000089">
    <property type="protein sequence ID" value="HGK63635.1"/>
    <property type="molecule type" value="Genomic_DNA"/>
</dbReference>
<dbReference type="Pfam" id="PF11146">
    <property type="entry name" value="DUF2905"/>
    <property type="match status" value="1"/>
</dbReference>
<keyword evidence="1" id="KW-0472">Membrane</keyword>
<proteinExistence type="predicted"/>
<feature type="transmembrane region" description="Helical" evidence="1">
    <location>
        <begin position="5"/>
        <end position="26"/>
    </location>
</feature>
<reference evidence="2" key="1">
    <citation type="journal article" date="2020" name="mSystems">
        <title>Genome- and Community-Level Interaction Insights into Carbon Utilization and Element Cycling Functions of Hydrothermarchaeota in Hydrothermal Sediment.</title>
        <authorList>
            <person name="Zhou Z."/>
            <person name="Liu Y."/>
            <person name="Xu W."/>
            <person name="Pan J."/>
            <person name="Luo Z.H."/>
            <person name="Li M."/>
        </authorList>
    </citation>
    <scope>NUCLEOTIDE SEQUENCE [LARGE SCALE GENOMIC DNA]</scope>
    <source>
        <strain evidence="2">SpSt-697</strain>
    </source>
</reference>
<keyword evidence="1" id="KW-0812">Transmembrane</keyword>